<name>Q8HMJ1_9TELE</name>
<dbReference type="InterPro" id="IPR001421">
    <property type="entry name" value="ATP8_metazoa"/>
</dbReference>
<evidence type="ECO:0000313" key="17">
    <source>
        <dbReference type="EMBL" id="BAC23168.1"/>
    </source>
</evidence>
<keyword evidence="4 14" id="KW-0138">CF(0)</keyword>
<evidence type="ECO:0000256" key="7">
    <source>
        <dbReference type="ARBA" id="ARBA00022989"/>
    </source>
</evidence>
<keyword evidence="10" id="KW-0472">Membrane</keyword>
<comment type="similarity">
    <text evidence="2 14">Belongs to the ATPase protein 8 family.</text>
</comment>
<dbReference type="InterPro" id="IPR050635">
    <property type="entry name" value="ATPase_protein_8"/>
</dbReference>
<reference evidence="17" key="1">
    <citation type="journal article" date="2003" name="Mol. Phylogenet. Evol.">
        <title>Major patterns of higher teleostean phylogenies: a new perspective based on 100 complete mitochondrial DNA sequences.</title>
        <authorList>
            <person name="Miya M."/>
            <person name="Takeshima H."/>
            <person name="Endo H."/>
            <person name="Ishiguro N.B."/>
            <person name="Inoue J.G."/>
            <person name="Mukai T."/>
            <person name="Satoh T.P."/>
            <person name="Yamaguchi M."/>
            <person name="Kawaguchi A."/>
            <person name="Mabuchi K."/>
            <person name="Shirai S.M."/>
            <person name="Nishida M."/>
        </authorList>
    </citation>
    <scope>NUCLEOTIDE SEQUENCE</scope>
</reference>
<proteinExistence type="inferred from homology"/>
<keyword evidence="5 14" id="KW-0812">Transmembrane</keyword>
<accession>Q8HMJ1</accession>
<evidence type="ECO:0000256" key="15">
    <source>
        <dbReference type="SAM" id="MobiDB-lite"/>
    </source>
</evidence>
<keyword evidence="9 14" id="KW-0496">Mitochondrion</keyword>
<dbReference type="AlphaFoldDB" id="Q8HMJ1"/>
<comment type="function">
    <text evidence="12">Subunit 8, of the mitochondrial membrane ATP synthase complex (F(1)F(0) ATP synthase or Complex V) that produces ATP from ADP in the presence of a proton gradient across the membrane which is generated by electron transport complexes of the respiratory chain. ATP synthase complex consist of a soluble F(1) head domain - the catalytic core - and a membrane F(1) domain - the membrane proton channel. These two domains are linked by a central stalk rotating inside the F(1) region and a stationary peripheral stalk. During catalysis, ATP synthesis in the catalytic domain of F(1) is coupled via a rotary mechanism of the central stalk subunits to proton translocation. In vivo, can only synthesize ATP although its ATP hydrolase activity can be activated artificially in vitro. Part of the complex F(0) domain.</text>
</comment>
<dbReference type="GO" id="GO:0045259">
    <property type="term" value="C:proton-transporting ATP synthase complex"/>
    <property type="evidence" value="ECO:0007669"/>
    <property type="project" value="UniProtKB-KW"/>
</dbReference>
<sequence length="55" mass="6305">MPQLIPGPWLMMLVLSWTTLLFVIPPKVLAYKYPAKPDSQKSHTPTTPSWVLPWT</sequence>
<keyword evidence="7" id="KW-1133">Transmembrane helix</keyword>
<keyword evidence="3 14" id="KW-0813">Transport</keyword>
<evidence type="ECO:0000256" key="4">
    <source>
        <dbReference type="ARBA" id="ARBA00022547"/>
    </source>
</evidence>
<protein>
    <recommendedName>
        <fullName evidence="14">ATP synthase complex subunit 8</fullName>
    </recommendedName>
</protein>
<evidence type="ECO:0000256" key="14">
    <source>
        <dbReference type="RuleBase" id="RU003661"/>
    </source>
</evidence>
<evidence type="ECO:0000256" key="6">
    <source>
        <dbReference type="ARBA" id="ARBA00022781"/>
    </source>
</evidence>
<organism evidence="17">
    <name type="scientific">Carapus bermudensis</name>
    <dbReference type="NCBI Taxonomy" id="181393"/>
    <lineage>
        <taxon>Eukaryota</taxon>
        <taxon>Metazoa</taxon>
        <taxon>Chordata</taxon>
        <taxon>Craniata</taxon>
        <taxon>Vertebrata</taxon>
        <taxon>Euteleostomi</taxon>
        <taxon>Actinopterygii</taxon>
        <taxon>Neopterygii</taxon>
        <taxon>Teleostei</taxon>
        <taxon>Neoteleostei</taxon>
        <taxon>Acanthomorphata</taxon>
        <taxon>Ophidiaria</taxon>
        <taxon>Ophidiiformes</taxon>
        <taxon>Carapidae</taxon>
        <taxon>Carapus</taxon>
    </lineage>
</organism>
<evidence type="ECO:0000256" key="16">
    <source>
        <dbReference type="SAM" id="SignalP"/>
    </source>
</evidence>
<evidence type="ECO:0000256" key="5">
    <source>
        <dbReference type="ARBA" id="ARBA00022692"/>
    </source>
</evidence>
<evidence type="ECO:0000256" key="9">
    <source>
        <dbReference type="ARBA" id="ARBA00023128"/>
    </source>
</evidence>
<dbReference type="GO" id="GO:0015078">
    <property type="term" value="F:proton transmembrane transporter activity"/>
    <property type="evidence" value="ECO:0007669"/>
    <property type="project" value="InterPro"/>
</dbReference>
<dbReference type="GO" id="GO:0031966">
    <property type="term" value="C:mitochondrial membrane"/>
    <property type="evidence" value="ECO:0007669"/>
    <property type="project" value="UniProtKB-SubCell"/>
</dbReference>
<comment type="subcellular location">
    <subcellularLocation>
        <location evidence="1 14">Mitochondrion membrane</location>
        <topology evidence="1 14">Single-pass membrane protein</topology>
    </subcellularLocation>
</comment>
<evidence type="ECO:0000256" key="12">
    <source>
        <dbReference type="ARBA" id="ARBA00053067"/>
    </source>
</evidence>
<evidence type="ECO:0000256" key="11">
    <source>
        <dbReference type="ARBA" id="ARBA00023310"/>
    </source>
</evidence>
<keyword evidence="6 14" id="KW-0375">Hydrogen ion transport</keyword>
<keyword evidence="11" id="KW-0066">ATP synthesis</keyword>
<dbReference type="PANTHER" id="PTHR39937:SF1">
    <property type="entry name" value="ATP SYNTHASE PROTEIN 8"/>
    <property type="match status" value="1"/>
</dbReference>
<evidence type="ECO:0000256" key="2">
    <source>
        <dbReference type="ARBA" id="ARBA00008892"/>
    </source>
</evidence>
<dbReference type="GO" id="GO:0015986">
    <property type="term" value="P:proton motive force-driven ATP synthesis"/>
    <property type="evidence" value="ECO:0007669"/>
    <property type="project" value="InterPro"/>
</dbReference>
<keyword evidence="8 14" id="KW-0406">Ion transport</keyword>
<feature type="region of interest" description="Disordered" evidence="15">
    <location>
        <begin position="35"/>
        <end position="55"/>
    </location>
</feature>
<dbReference type="Pfam" id="PF00895">
    <property type="entry name" value="ATP-synt_8"/>
    <property type="match status" value="1"/>
</dbReference>
<feature type="chain" id="PRO_5004310406" description="ATP synthase complex subunit 8" evidence="16">
    <location>
        <begin position="31"/>
        <end position="55"/>
    </location>
</feature>
<geneLocation type="mitochondrion" evidence="17"/>
<dbReference type="EMBL" id="AP004404">
    <property type="protein sequence ID" value="BAC23168.1"/>
    <property type="molecule type" value="Genomic_DNA"/>
</dbReference>
<evidence type="ECO:0000256" key="10">
    <source>
        <dbReference type="ARBA" id="ARBA00023136"/>
    </source>
</evidence>
<dbReference type="PANTHER" id="PTHR39937">
    <property type="entry name" value="ATP SYNTHASE PROTEIN 8"/>
    <property type="match status" value="1"/>
</dbReference>
<feature type="signal peptide" evidence="16">
    <location>
        <begin position="1"/>
        <end position="30"/>
    </location>
</feature>
<evidence type="ECO:0000256" key="13">
    <source>
        <dbReference type="ARBA" id="ARBA00064647"/>
    </source>
</evidence>
<evidence type="ECO:0000256" key="3">
    <source>
        <dbReference type="ARBA" id="ARBA00022448"/>
    </source>
</evidence>
<gene>
    <name evidence="17" type="primary">ATPase 8</name>
</gene>
<evidence type="ECO:0000256" key="1">
    <source>
        <dbReference type="ARBA" id="ARBA00004304"/>
    </source>
</evidence>
<evidence type="ECO:0000256" key="8">
    <source>
        <dbReference type="ARBA" id="ARBA00023065"/>
    </source>
</evidence>
<keyword evidence="16" id="KW-0732">Signal</keyword>
<comment type="subunit">
    <text evidence="13">Component of the ATP synthase complex composed at least of ATP5F1A/subunit alpha, ATP5F1B/subunit beta, ATP5MC1/subunit c (homooctomer), MT-ATP6/subunit a, MT-ATP8/subunit 8, ATP5ME/subunit e, ATP5MF/subunit f, ATP5MG/subunit g, ATP5MK/subunit k, ATP5MJ/subunit j, ATP5F1C/subunit gamma, ATP5F1D/subunit delta, ATP5F1E/subunit epsilon, ATP5PF/subunit F6, ATP5PB/subunit b, ATP5PD/subunit d, ATP5PO/subunit OSCP. ATP synthase complex consists of a soluble F(1) head domain (subunits alpha(3) and beta(3)) - the catalytic core - and a membrane F(0) domain - the membrane proton channel (subunits c, a, 8, e, f, g, k and j). These two domains are linked by a central stalk (subunits gamma, delta, and epsilon) rotating inside the F1 region and a stationary peripheral stalk (subunits F6, b, d, and OSCP).</text>
</comment>